<sequence length="129" mass="14558">MKNQITPGFQFLFLAFLQLLRFFCMTAGPKGSRRAKGPEQAYDDFIEQIGRKEQDAGKKDTGPQGFIVIPQGSFVFDVRLRRRCPKQQAFFGYEQPVKGHNGGAKGKRGNAGHHHEIQYFTDYACQNAA</sequence>
<dbReference type="EMBL" id="VSSQ01066025">
    <property type="protein sequence ID" value="MPN18650.1"/>
    <property type="molecule type" value="Genomic_DNA"/>
</dbReference>
<gene>
    <name evidence="1" type="ORF">SDC9_166012</name>
</gene>
<proteinExistence type="predicted"/>
<comment type="caution">
    <text evidence="1">The sequence shown here is derived from an EMBL/GenBank/DDBJ whole genome shotgun (WGS) entry which is preliminary data.</text>
</comment>
<name>A0A645FYE2_9ZZZZ</name>
<protein>
    <submittedName>
        <fullName evidence="1">Uncharacterized protein</fullName>
    </submittedName>
</protein>
<evidence type="ECO:0000313" key="1">
    <source>
        <dbReference type="EMBL" id="MPN18650.1"/>
    </source>
</evidence>
<accession>A0A645FYE2</accession>
<organism evidence="1">
    <name type="scientific">bioreactor metagenome</name>
    <dbReference type="NCBI Taxonomy" id="1076179"/>
    <lineage>
        <taxon>unclassified sequences</taxon>
        <taxon>metagenomes</taxon>
        <taxon>ecological metagenomes</taxon>
    </lineage>
</organism>
<reference evidence="1" key="1">
    <citation type="submission" date="2019-08" db="EMBL/GenBank/DDBJ databases">
        <authorList>
            <person name="Kucharzyk K."/>
            <person name="Murdoch R.W."/>
            <person name="Higgins S."/>
            <person name="Loffler F."/>
        </authorList>
    </citation>
    <scope>NUCLEOTIDE SEQUENCE</scope>
</reference>
<dbReference type="AlphaFoldDB" id="A0A645FYE2"/>